<dbReference type="Proteomes" id="UP001062846">
    <property type="component" value="Chromosome 9"/>
</dbReference>
<comment type="caution">
    <text evidence="1">The sequence shown here is derived from an EMBL/GenBank/DDBJ whole genome shotgun (WGS) entry which is preliminary data.</text>
</comment>
<proteinExistence type="predicted"/>
<name>A0ACC0MGT2_RHOML</name>
<accession>A0ACC0MGT2</accession>
<sequence>MSGDFIEMMWRRTLFLGDVLKHGYNFIFTRRKDGGCLGAARQRRSSNVWRCKALVAVEAKETVATGGGELVFMDEVFADFDFDFETQKVGFVNFDTDVMWLRNPLSRLVLNETLDLQISTDKFNGNESSGDNLINTGFYMTRSNIIALFDSWYAKKDNSIGMKEQDVLQALMNEPVFTDLDLNVRFLNLPYIFRWILPRR</sequence>
<evidence type="ECO:0000313" key="2">
    <source>
        <dbReference type="Proteomes" id="UP001062846"/>
    </source>
</evidence>
<gene>
    <name evidence="1" type="ORF">RHMOL_Rhmol09G0246800</name>
</gene>
<reference evidence="1" key="1">
    <citation type="submission" date="2022-02" db="EMBL/GenBank/DDBJ databases">
        <title>Plant Genome Project.</title>
        <authorList>
            <person name="Zhang R.-G."/>
        </authorList>
    </citation>
    <scope>NUCLEOTIDE SEQUENCE</scope>
    <source>
        <strain evidence="1">AT1</strain>
    </source>
</reference>
<evidence type="ECO:0000313" key="1">
    <source>
        <dbReference type="EMBL" id="KAI8540236.1"/>
    </source>
</evidence>
<organism evidence="1 2">
    <name type="scientific">Rhododendron molle</name>
    <name type="common">Chinese azalea</name>
    <name type="synonym">Azalea mollis</name>
    <dbReference type="NCBI Taxonomy" id="49168"/>
    <lineage>
        <taxon>Eukaryota</taxon>
        <taxon>Viridiplantae</taxon>
        <taxon>Streptophyta</taxon>
        <taxon>Embryophyta</taxon>
        <taxon>Tracheophyta</taxon>
        <taxon>Spermatophyta</taxon>
        <taxon>Magnoliopsida</taxon>
        <taxon>eudicotyledons</taxon>
        <taxon>Gunneridae</taxon>
        <taxon>Pentapetalae</taxon>
        <taxon>asterids</taxon>
        <taxon>Ericales</taxon>
        <taxon>Ericaceae</taxon>
        <taxon>Ericoideae</taxon>
        <taxon>Rhodoreae</taxon>
        <taxon>Rhododendron</taxon>
    </lineage>
</organism>
<keyword evidence="2" id="KW-1185">Reference proteome</keyword>
<dbReference type="EMBL" id="CM046396">
    <property type="protein sequence ID" value="KAI8540236.1"/>
    <property type="molecule type" value="Genomic_DNA"/>
</dbReference>
<protein>
    <submittedName>
        <fullName evidence="1">Uncharacterized protein</fullName>
    </submittedName>
</protein>